<proteinExistence type="predicted"/>
<accession>A0AAD3TW02</accession>
<dbReference type="Proteomes" id="UP001222932">
    <property type="component" value="Unassembled WGS sequence"/>
</dbReference>
<dbReference type="InterPro" id="IPR018466">
    <property type="entry name" value="Kre9/Knh1-like_N"/>
</dbReference>
<name>A0AAD3TW02_9TREE</name>
<reference evidence="4" key="2">
    <citation type="submission" date="2023-06" db="EMBL/GenBank/DDBJ databases">
        <authorList>
            <person name="Kobayashi Y."/>
            <person name="Kayamori A."/>
            <person name="Aoki K."/>
            <person name="Shiwa Y."/>
            <person name="Fujita N."/>
            <person name="Sugita T."/>
            <person name="Iwasaki W."/>
            <person name="Tanaka N."/>
            <person name="Takashima M."/>
        </authorList>
    </citation>
    <scope>NUCLEOTIDE SEQUENCE</scope>
    <source>
        <strain evidence="4">HIS016</strain>
    </source>
</reference>
<keyword evidence="5" id="KW-1185">Reference proteome</keyword>
<comment type="caution">
    <text evidence="4">The sequence shown here is derived from an EMBL/GenBank/DDBJ whole genome shotgun (WGS) entry which is preliminary data.</text>
</comment>
<protein>
    <recommendedName>
        <fullName evidence="3">Yeast cell wall synthesis Kre9/Knh1-like N-terminal domain-containing protein</fullName>
    </recommendedName>
</protein>
<feature type="domain" description="Yeast cell wall synthesis Kre9/Knh1-like N-terminal" evidence="3">
    <location>
        <begin position="21"/>
        <end position="106"/>
    </location>
</feature>
<evidence type="ECO:0000313" key="4">
    <source>
        <dbReference type="EMBL" id="GMK57544.1"/>
    </source>
</evidence>
<feature type="signal peptide" evidence="2">
    <location>
        <begin position="1"/>
        <end position="15"/>
    </location>
</feature>
<dbReference type="Pfam" id="PF10342">
    <property type="entry name" value="Kre9_KNH"/>
    <property type="match status" value="1"/>
</dbReference>
<feature type="chain" id="PRO_5042130864" description="Yeast cell wall synthesis Kre9/Knh1-like N-terminal domain-containing protein" evidence="2">
    <location>
        <begin position="16"/>
        <end position="144"/>
    </location>
</feature>
<evidence type="ECO:0000256" key="1">
    <source>
        <dbReference type="ARBA" id="ARBA00022729"/>
    </source>
</evidence>
<reference evidence="4" key="1">
    <citation type="journal article" date="2023" name="BMC Genomics">
        <title>Chromosome-level genome assemblies of Cutaneotrichosporon spp. (Trichosporonales, Basidiomycota) reveal imbalanced evolution between nucleotide sequences and chromosome synteny.</title>
        <authorList>
            <person name="Kobayashi Y."/>
            <person name="Kayamori A."/>
            <person name="Aoki K."/>
            <person name="Shiwa Y."/>
            <person name="Matsutani M."/>
            <person name="Fujita N."/>
            <person name="Sugita T."/>
            <person name="Iwasaki W."/>
            <person name="Tanaka N."/>
            <person name="Takashima M."/>
        </authorList>
    </citation>
    <scope>NUCLEOTIDE SEQUENCE</scope>
    <source>
        <strain evidence="4">HIS016</strain>
    </source>
</reference>
<dbReference type="PANTHER" id="PTHR35185">
    <property type="entry name" value="SERINE/THREONINE-RICH PROTEIN ADG2-RELATED"/>
    <property type="match status" value="1"/>
</dbReference>
<organism evidence="4 5">
    <name type="scientific">Cutaneotrichosporon spelunceum</name>
    <dbReference type="NCBI Taxonomy" id="1672016"/>
    <lineage>
        <taxon>Eukaryota</taxon>
        <taxon>Fungi</taxon>
        <taxon>Dikarya</taxon>
        <taxon>Basidiomycota</taxon>
        <taxon>Agaricomycotina</taxon>
        <taxon>Tremellomycetes</taxon>
        <taxon>Trichosporonales</taxon>
        <taxon>Trichosporonaceae</taxon>
        <taxon>Cutaneotrichosporon</taxon>
    </lineage>
</organism>
<keyword evidence="1 2" id="KW-0732">Signal</keyword>
<dbReference type="InterPro" id="IPR052479">
    <property type="entry name" value="GPI-anchor_Adhesion_Reg"/>
</dbReference>
<dbReference type="PANTHER" id="PTHR35185:SF1">
    <property type="entry name" value="UPF0619 GPI-ANCHORED MEMBRANE PROTEIN C1322.10"/>
    <property type="match status" value="1"/>
</dbReference>
<gene>
    <name evidence="4" type="ORF">CspeluHIS016_0403780</name>
</gene>
<dbReference type="EMBL" id="BTCM01000004">
    <property type="protein sequence ID" value="GMK57544.1"/>
    <property type="molecule type" value="Genomic_DNA"/>
</dbReference>
<evidence type="ECO:0000259" key="3">
    <source>
        <dbReference type="Pfam" id="PF10342"/>
    </source>
</evidence>
<evidence type="ECO:0000256" key="2">
    <source>
        <dbReference type="SAM" id="SignalP"/>
    </source>
</evidence>
<evidence type="ECO:0000313" key="5">
    <source>
        <dbReference type="Proteomes" id="UP001222932"/>
    </source>
</evidence>
<sequence>MLAATILLFAAAVRAIQITAPANGTVWKSGEAQTISWSSVNTDPSEFTIAVQIQEPFSTQEIVKVETSAGSYSWTPSASLVGTDYRINFLNPKDNGILAQSGYFAIEQGSTVVSSAVPNASANGAGALVPSLALVAGSLAALLA</sequence>
<dbReference type="AlphaFoldDB" id="A0AAD3TW02"/>